<reference evidence="3" key="1">
    <citation type="submission" date="2022-03" db="EMBL/GenBank/DDBJ databases">
        <authorList>
            <person name="Sayadi A."/>
        </authorList>
    </citation>
    <scope>NUCLEOTIDE SEQUENCE</scope>
</reference>
<feature type="compositionally biased region" description="Basic and acidic residues" evidence="2">
    <location>
        <begin position="89"/>
        <end position="99"/>
    </location>
</feature>
<dbReference type="AlphaFoldDB" id="A0A9P0K403"/>
<name>A0A9P0K403_ACAOB</name>
<evidence type="ECO:0000313" key="4">
    <source>
        <dbReference type="Proteomes" id="UP001152888"/>
    </source>
</evidence>
<feature type="region of interest" description="Disordered" evidence="2">
    <location>
        <begin position="74"/>
        <end position="114"/>
    </location>
</feature>
<evidence type="ECO:0000313" key="3">
    <source>
        <dbReference type="EMBL" id="CAH1964995.1"/>
    </source>
</evidence>
<feature type="coiled-coil region" evidence="1">
    <location>
        <begin position="40"/>
        <end position="69"/>
    </location>
</feature>
<organism evidence="3 4">
    <name type="scientific">Acanthoscelides obtectus</name>
    <name type="common">Bean weevil</name>
    <name type="synonym">Bruchus obtectus</name>
    <dbReference type="NCBI Taxonomy" id="200917"/>
    <lineage>
        <taxon>Eukaryota</taxon>
        <taxon>Metazoa</taxon>
        <taxon>Ecdysozoa</taxon>
        <taxon>Arthropoda</taxon>
        <taxon>Hexapoda</taxon>
        <taxon>Insecta</taxon>
        <taxon>Pterygota</taxon>
        <taxon>Neoptera</taxon>
        <taxon>Endopterygota</taxon>
        <taxon>Coleoptera</taxon>
        <taxon>Polyphaga</taxon>
        <taxon>Cucujiformia</taxon>
        <taxon>Chrysomeloidea</taxon>
        <taxon>Chrysomelidae</taxon>
        <taxon>Bruchinae</taxon>
        <taxon>Bruchini</taxon>
        <taxon>Acanthoscelides</taxon>
    </lineage>
</organism>
<sequence length="168" mass="18616">MYSVPQSPDTKAKLTTFRLPGGRHFVSPGFPPQTGSFQHLKELIKTERAKELQQQRAQEEAAARENQRNLARLYAHYGYVADSNPDDSGGDKSNEDKPPNRGGRPSTAALIGYPSFVPQPSNMARFGMAPENDYVYSRSGPRTAPGWTSYRPTVFDSPYNDVYGSGIQ</sequence>
<dbReference type="OrthoDB" id="6376425at2759"/>
<protein>
    <submittedName>
        <fullName evidence="3">Uncharacterized protein</fullName>
    </submittedName>
</protein>
<keyword evidence="1" id="KW-0175">Coiled coil</keyword>
<accession>A0A9P0K403</accession>
<dbReference type="EMBL" id="CAKOFQ010006721">
    <property type="protein sequence ID" value="CAH1964995.1"/>
    <property type="molecule type" value="Genomic_DNA"/>
</dbReference>
<comment type="caution">
    <text evidence="3">The sequence shown here is derived from an EMBL/GenBank/DDBJ whole genome shotgun (WGS) entry which is preliminary data.</text>
</comment>
<evidence type="ECO:0000256" key="2">
    <source>
        <dbReference type="SAM" id="MobiDB-lite"/>
    </source>
</evidence>
<gene>
    <name evidence="3" type="ORF">ACAOBT_LOCUS6108</name>
</gene>
<dbReference type="Proteomes" id="UP001152888">
    <property type="component" value="Unassembled WGS sequence"/>
</dbReference>
<evidence type="ECO:0000256" key="1">
    <source>
        <dbReference type="SAM" id="Coils"/>
    </source>
</evidence>
<proteinExistence type="predicted"/>
<keyword evidence="4" id="KW-1185">Reference proteome</keyword>